<dbReference type="Proteomes" id="UP001054252">
    <property type="component" value="Unassembled WGS sequence"/>
</dbReference>
<evidence type="ECO:0000256" key="8">
    <source>
        <dbReference type="ARBA" id="ARBA00022833"/>
    </source>
</evidence>
<dbReference type="InterPro" id="IPR044600">
    <property type="entry name" value="ATL1/ATL16-like"/>
</dbReference>
<evidence type="ECO:0000256" key="9">
    <source>
        <dbReference type="PROSITE-ProRule" id="PRU00175"/>
    </source>
</evidence>
<dbReference type="PANTHER" id="PTHR46913:SF23">
    <property type="entry name" value="E3 UBIQUITIN-PROTEIN LIGASE RHA4A-RELATED"/>
    <property type="match status" value="1"/>
</dbReference>
<proteinExistence type="predicted"/>
<keyword evidence="8" id="KW-0862">Zinc</keyword>
<accession>A0AAV5I125</accession>
<dbReference type="Gene3D" id="3.30.40.10">
    <property type="entry name" value="Zinc/RING finger domain, C3HC4 (zinc finger)"/>
    <property type="match status" value="1"/>
</dbReference>
<keyword evidence="4" id="KW-0808">Transferase</keyword>
<gene>
    <name evidence="11" type="ORF">SLEP1_g6433</name>
</gene>
<dbReference type="GO" id="GO:0008270">
    <property type="term" value="F:zinc ion binding"/>
    <property type="evidence" value="ECO:0007669"/>
    <property type="project" value="UniProtKB-KW"/>
</dbReference>
<dbReference type="PANTHER" id="PTHR46913">
    <property type="entry name" value="RING-H2 FINGER PROTEIN ATL16"/>
    <property type="match status" value="1"/>
</dbReference>
<evidence type="ECO:0000313" key="11">
    <source>
        <dbReference type="EMBL" id="GKU92745.1"/>
    </source>
</evidence>
<dbReference type="InterPro" id="IPR001841">
    <property type="entry name" value="Znf_RING"/>
</dbReference>
<evidence type="ECO:0000256" key="1">
    <source>
        <dbReference type="ARBA" id="ARBA00000900"/>
    </source>
</evidence>
<comment type="caution">
    <text evidence="11">The sequence shown here is derived from an EMBL/GenBank/DDBJ whole genome shotgun (WGS) entry which is preliminary data.</text>
</comment>
<evidence type="ECO:0000256" key="3">
    <source>
        <dbReference type="ARBA" id="ARBA00012483"/>
    </source>
</evidence>
<dbReference type="Pfam" id="PF13639">
    <property type="entry name" value="zf-RING_2"/>
    <property type="match status" value="1"/>
</dbReference>
<organism evidence="11 12">
    <name type="scientific">Rubroshorea leprosula</name>
    <dbReference type="NCBI Taxonomy" id="152421"/>
    <lineage>
        <taxon>Eukaryota</taxon>
        <taxon>Viridiplantae</taxon>
        <taxon>Streptophyta</taxon>
        <taxon>Embryophyta</taxon>
        <taxon>Tracheophyta</taxon>
        <taxon>Spermatophyta</taxon>
        <taxon>Magnoliopsida</taxon>
        <taxon>eudicotyledons</taxon>
        <taxon>Gunneridae</taxon>
        <taxon>Pentapetalae</taxon>
        <taxon>rosids</taxon>
        <taxon>malvids</taxon>
        <taxon>Malvales</taxon>
        <taxon>Dipterocarpaceae</taxon>
        <taxon>Rubroshorea</taxon>
    </lineage>
</organism>
<dbReference type="EC" id="2.3.2.27" evidence="3"/>
<protein>
    <recommendedName>
        <fullName evidence="3">RING-type E3 ubiquitin transferase</fullName>
        <ecNumber evidence="3">2.3.2.27</ecNumber>
    </recommendedName>
</protein>
<evidence type="ECO:0000313" key="12">
    <source>
        <dbReference type="Proteomes" id="UP001054252"/>
    </source>
</evidence>
<reference evidence="11 12" key="1">
    <citation type="journal article" date="2021" name="Commun. Biol.">
        <title>The genome of Shorea leprosula (Dipterocarpaceae) highlights the ecological relevance of drought in aseasonal tropical rainforests.</title>
        <authorList>
            <person name="Ng K.K.S."/>
            <person name="Kobayashi M.J."/>
            <person name="Fawcett J.A."/>
            <person name="Hatakeyama M."/>
            <person name="Paape T."/>
            <person name="Ng C.H."/>
            <person name="Ang C.C."/>
            <person name="Tnah L.H."/>
            <person name="Lee C.T."/>
            <person name="Nishiyama T."/>
            <person name="Sese J."/>
            <person name="O'Brien M.J."/>
            <person name="Copetti D."/>
            <person name="Mohd Noor M.I."/>
            <person name="Ong R.C."/>
            <person name="Putra M."/>
            <person name="Sireger I.Z."/>
            <person name="Indrioko S."/>
            <person name="Kosugi Y."/>
            <person name="Izuno A."/>
            <person name="Isagi Y."/>
            <person name="Lee S.L."/>
            <person name="Shimizu K.K."/>
        </authorList>
    </citation>
    <scope>NUCLEOTIDE SEQUENCE [LARGE SCALE GENOMIC DNA]</scope>
    <source>
        <strain evidence="11">214</strain>
    </source>
</reference>
<keyword evidence="5" id="KW-0479">Metal-binding</keyword>
<evidence type="ECO:0000256" key="7">
    <source>
        <dbReference type="ARBA" id="ARBA00022786"/>
    </source>
</evidence>
<keyword evidence="7" id="KW-0833">Ubl conjugation pathway</keyword>
<name>A0AAV5I125_9ROSI</name>
<dbReference type="AlphaFoldDB" id="A0AAV5I125"/>
<evidence type="ECO:0000256" key="2">
    <source>
        <dbReference type="ARBA" id="ARBA00004906"/>
    </source>
</evidence>
<comment type="pathway">
    <text evidence="2">Protein modification; protein ubiquitination.</text>
</comment>
<dbReference type="SUPFAM" id="SSF57850">
    <property type="entry name" value="RING/U-box"/>
    <property type="match status" value="1"/>
</dbReference>
<sequence>MMFMIIILPAVVIMAAWWYRGFKIWYPNISSGDVDCMVCLSKICREEKVRILPLCHHCFHGDCIEAWLQVSPTCPLCRNDVVHSHSIVSTFLLSPIDRMGKWLQNSLTPDLTTAVCEGLASIS</sequence>
<evidence type="ECO:0000256" key="5">
    <source>
        <dbReference type="ARBA" id="ARBA00022723"/>
    </source>
</evidence>
<keyword evidence="12" id="KW-1185">Reference proteome</keyword>
<dbReference type="InterPro" id="IPR013083">
    <property type="entry name" value="Znf_RING/FYVE/PHD"/>
</dbReference>
<dbReference type="SMART" id="SM00184">
    <property type="entry name" value="RING"/>
    <property type="match status" value="1"/>
</dbReference>
<keyword evidence="6 9" id="KW-0863">Zinc-finger</keyword>
<evidence type="ECO:0000259" key="10">
    <source>
        <dbReference type="PROSITE" id="PS50089"/>
    </source>
</evidence>
<comment type="catalytic activity">
    <reaction evidence="1">
        <text>S-ubiquitinyl-[E2 ubiquitin-conjugating enzyme]-L-cysteine + [acceptor protein]-L-lysine = [E2 ubiquitin-conjugating enzyme]-L-cysteine + N(6)-ubiquitinyl-[acceptor protein]-L-lysine.</text>
        <dbReference type="EC" id="2.3.2.27"/>
    </reaction>
</comment>
<evidence type="ECO:0000256" key="6">
    <source>
        <dbReference type="ARBA" id="ARBA00022771"/>
    </source>
</evidence>
<dbReference type="GO" id="GO:0061630">
    <property type="term" value="F:ubiquitin protein ligase activity"/>
    <property type="evidence" value="ECO:0007669"/>
    <property type="project" value="UniProtKB-EC"/>
</dbReference>
<dbReference type="PROSITE" id="PS50089">
    <property type="entry name" value="ZF_RING_2"/>
    <property type="match status" value="1"/>
</dbReference>
<dbReference type="EMBL" id="BPVZ01000006">
    <property type="protein sequence ID" value="GKU92745.1"/>
    <property type="molecule type" value="Genomic_DNA"/>
</dbReference>
<evidence type="ECO:0000256" key="4">
    <source>
        <dbReference type="ARBA" id="ARBA00022679"/>
    </source>
</evidence>
<feature type="domain" description="RING-type" evidence="10">
    <location>
        <begin position="36"/>
        <end position="78"/>
    </location>
</feature>
<dbReference type="GO" id="GO:0016567">
    <property type="term" value="P:protein ubiquitination"/>
    <property type="evidence" value="ECO:0007669"/>
    <property type="project" value="InterPro"/>
</dbReference>